<dbReference type="PANTHER" id="PTHR42791:SF1">
    <property type="entry name" value="N-ACETYLTRANSFERASE DOMAIN-CONTAINING PROTEIN"/>
    <property type="match status" value="1"/>
</dbReference>
<dbReference type="InterPro" id="IPR052523">
    <property type="entry name" value="Trichothecene_AcTrans"/>
</dbReference>
<dbReference type="InterPro" id="IPR000182">
    <property type="entry name" value="GNAT_dom"/>
</dbReference>
<dbReference type="Gene3D" id="3.40.630.30">
    <property type="match status" value="1"/>
</dbReference>
<organism evidence="3 4">
    <name type="scientific">Dendryphion nanum</name>
    <dbReference type="NCBI Taxonomy" id="256645"/>
    <lineage>
        <taxon>Eukaryota</taxon>
        <taxon>Fungi</taxon>
        <taxon>Dikarya</taxon>
        <taxon>Ascomycota</taxon>
        <taxon>Pezizomycotina</taxon>
        <taxon>Dothideomycetes</taxon>
        <taxon>Pleosporomycetidae</taxon>
        <taxon>Pleosporales</taxon>
        <taxon>Torulaceae</taxon>
        <taxon>Dendryphion</taxon>
    </lineage>
</organism>
<feature type="region of interest" description="Disordered" evidence="1">
    <location>
        <begin position="1"/>
        <end position="38"/>
    </location>
</feature>
<accession>A0A9P9E0F6</accession>
<dbReference type="AlphaFoldDB" id="A0A9P9E0F6"/>
<sequence length="282" mass="30460">MSTTTQTQPPAPTSASASTLTNRKPSKPKIPPTITKTTSATALPPAIKTLTHSFLTDPLFTYVLNSVPPAHRPWAIHRVITLTLHLAHTNSGIIYEAHPSTSQEPHQSTSLIFPPHKSLDNVPLSASWTALRLGIVPLLWKAGFSPLKKFNTEYIIPVKAAKASIGLSGSTPYWYISHIGTLDSARGQGLASGIIRDLQAQAQKEGLPIWLEASSRGSRGVYAGCGFVDVDVRAEKDAGVDGEGEVGILMGRGVCDERGEKKESGEGVRFFPMVWWPEGYKK</sequence>
<evidence type="ECO:0000259" key="2">
    <source>
        <dbReference type="PROSITE" id="PS51186"/>
    </source>
</evidence>
<dbReference type="SUPFAM" id="SSF55729">
    <property type="entry name" value="Acyl-CoA N-acyltransferases (Nat)"/>
    <property type="match status" value="1"/>
</dbReference>
<feature type="compositionally biased region" description="Low complexity" evidence="1">
    <location>
        <begin position="1"/>
        <end position="19"/>
    </location>
</feature>
<dbReference type="CDD" id="cd04301">
    <property type="entry name" value="NAT_SF"/>
    <property type="match status" value="1"/>
</dbReference>
<dbReference type="PROSITE" id="PS51186">
    <property type="entry name" value="GNAT"/>
    <property type="match status" value="1"/>
</dbReference>
<dbReference type="Pfam" id="PF00583">
    <property type="entry name" value="Acetyltransf_1"/>
    <property type="match status" value="1"/>
</dbReference>
<dbReference type="Proteomes" id="UP000700596">
    <property type="component" value="Unassembled WGS sequence"/>
</dbReference>
<evidence type="ECO:0000313" key="4">
    <source>
        <dbReference type="Proteomes" id="UP000700596"/>
    </source>
</evidence>
<dbReference type="InterPro" id="IPR016181">
    <property type="entry name" value="Acyl_CoA_acyltransferase"/>
</dbReference>
<feature type="domain" description="N-acetyltransferase" evidence="2">
    <location>
        <begin position="111"/>
        <end position="255"/>
    </location>
</feature>
<evidence type="ECO:0000256" key="1">
    <source>
        <dbReference type="SAM" id="MobiDB-lite"/>
    </source>
</evidence>
<protein>
    <recommendedName>
        <fullName evidence="2">N-acetyltransferase domain-containing protein</fullName>
    </recommendedName>
</protein>
<dbReference type="PANTHER" id="PTHR42791">
    <property type="entry name" value="GNAT FAMILY ACETYLTRANSFERASE"/>
    <property type="match status" value="1"/>
</dbReference>
<keyword evidence="4" id="KW-1185">Reference proteome</keyword>
<dbReference type="GO" id="GO:0016747">
    <property type="term" value="F:acyltransferase activity, transferring groups other than amino-acyl groups"/>
    <property type="evidence" value="ECO:0007669"/>
    <property type="project" value="InterPro"/>
</dbReference>
<dbReference type="OrthoDB" id="544277at2759"/>
<proteinExistence type="predicted"/>
<evidence type="ECO:0000313" key="3">
    <source>
        <dbReference type="EMBL" id="KAH7128773.1"/>
    </source>
</evidence>
<gene>
    <name evidence="3" type="ORF">B0J11DRAFT_505232</name>
</gene>
<dbReference type="EMBL" id="JAGMWT010000005">
    <property type="protein sequence ID" value="KAH7128773.1"/>
    <property type="molecule type" value="Genomic_DNA"/>
</dbReference>
<comment type="caution">
    <text evidence="3">The sequence shown here is derived from an EMBL/GenBank/DDBJ whole genome shotgun (WGS) entry which is preliminary data.</text>
</comment>
<name>A0A9P9E0F6_9PLEO</name>
<reference evidence="3" key="1">
    <citation type="journal article" date="2021" name="Nat. Commun.">
        <title>Genetic determinants of endophytism in the Arabidopsis root mycobiome.</title>
        <authorList>
            <person name="Mesny F."/>
            <person name="Miyauchi S."/>
            <person name="Thiergart T."/>
            <person name="Pickel B."/>
            <person name="Atanasova L."/>
            <person name="Karlsson M."/>
            <person name="Huettel B."/>
            <person name="Barry K.W."/>
            <person name="Haridas S."/>
            <person name="Chen C."/>
            <person name="Bauer D."/>
            <person name="Andreopoulos W."/>
            <person name="Pangilinan J."/>
            <person name="LaButti K."/>
            <person name="Riley R."/>
            <person name="Lipzen A."/>
            <person name="Clum A."/>
            <person name="Drula E."/>
            <person name="Henrissat B."/>
            <person name="Kohler A."/>
            <person name="Grigoriev I.V."/>
            <person name="Martin F.M."/>
            <person name="Hacquard S."/>
        </authorList>
    </citation>
    <scope>NUCLEOTIDE SEQUENCE</scope>
    <source>
        <strain evidence="3">MPI-CAGE-CH-0243</strain>
    </source>
</reference>